<dbReference type="SUPFAM" id="SSF143113">
    <property type="entry name" value="NAP-like"/>
    <property type="match status" value="1"/>
</dbReference>
<proteinExistence type="inferred from homology"/>
<organism evidence="4 5">
    <name type="scientific">Delitschia confertaspora ATCC 74209</name>
    <dbReference type="NCBI Taxonomy" id="1513339"/>
    <lineage>
        <taxon>Eukaryota</taxon>
        <taxon>Fungi</taxon>
        <taxon>Dikarya</taxon>
        <taxon>Ascomycota</taxon>
        <taxon>Pezizomycotina</taxon>
        <taxon>Dothideomycetes</taxon>
        <taxon>Pleosporomycetidae</taxon>
        <taxon>Pleosporales</taxon>
        <taxon>Delitschiaceae</taxon>
        <taxon>Delitschia</taxon>
    </lineage>
</organism>
<feature type="region of interest" description="Disordered" evidence="3">
    <location>
        <begin position="161"/>
        <end position="197"/>
    </location>
</feature>
<dbReference type="Proteomes" id="UP000799536">
    <property type="component" value="Unassembled WGS sequence"/>
</dbReference>
<evidence type="ECO:0000256" key="2">
    <source>
        <dbReference type="RuleBase" id="RU003876"/>
    </source>
</evidence>
<comment type="caution">
    <text evidence="4">The sequence shown here is derived from an EMBL/GenBank/DDBJ whole genome shotgun (WGS) entry which is preliminary data.</text>
</comment>
<dbReference type="Pfam" id="PF00956">
    <property type="entry name" value="NAP"/>
    <property type="match status" value="1"/>
</dbReference>
<dbReference type="AlphaFoldDB" id="A0A9P4JU32"/>
<dbReference type="Gene3D" id="3.30.1120.90">
    <property type="entry name" value="Nucleosome assembly protein"/>
    <property type="match status" value="1"/>
</dbReference>
<dbReference type="GO" id="GO:0005634">
    <property type="term" value="C:nucleus"/>
    <property type="evidence" value="ECO:0007669"/>
    <property type="project" value="InterPro"/>
</dbReference>
<dbReference type="InterPro" id="IPR037231">
    <property type="entry name" value="NAP-like_sf"/>
</dbReference>
<name>A0A9P4JU32_9PLEO</name>
<feature type="compositionally biased region" description="Acidic residues" evidence="3">
    <location>
        <begin position="173"/>
        <end position="185"/>
    </location>
</feature>
<dbReference type="Gene3D" id="1.20.5.1500">
    <property type="match status" value="1"/>
</dbReference>
<sequence>MSEPIRNKKLDSITAPTPQNTPSNAAPISSHAQQPGVASIKEGTLLPFHKLFCCTPLTANLNLRTPEEMERAAAGLFAANPALVSMMQAKLGSLVGRSSGYIESLPVSVRRRVAGLKGIQKEHSKLEAEFQEEVLQLEKKYFAKFTPLYQKRATIVNGQVEPSEEEVKVGETKDEEDDDEEEKNEEEVNKEPGTDIKGIPEFWLSAMKNQISLAEMITDRDEGALKHLTDIRMEYLDQPGFRLIFEFEENEYFTNKTLTKTYFYREENGYFGDFIYDHAEGCEIDWKTGKNLTVRIESKKQRNKNTKQTRVVKKTVPTQSFFSFFSPPEPPADEEDEDVDEDIEARLELDYQLGEDIKEKLIPRAIDWFTGEALQYESIDDFDDDEFEDEDDEEGDDLSDDDRDEDEESDDDDADGAKPKQEAAECKQS</sequence>
<dbReference type="FunFam" id="1.20.5.1500:FF:000004">
    <property type="entry name" value="Nucleosome assembly protein Nap1"/>
    <property type="match status" value="1"/>
</dbReference>
<evidence type="ECO:0000256" key="3">
    <source>
        <dbReference type="SAM" id="MobiDB-lite"/>
    </source>
</evidence>
<feature type="compositionally biased region" description="Acidic residues" evidence="3">
    <location>
        <begin position="378"/>
        <end position="414"/>
    </location>
</feature>
<evidence type="ECO:0000256" key="1">
    <source>
        <dbReference type="ARBA" id="ARBA00009947"/>
    </source>
</evidence>
<dbReference type="EMBL" id="ML993849">
    <property type="protein sequence ID" value="KAF2205803.1"/>
    <property type="molecule type" value="Genomic_DNA"/>
</dbReference>
<accession>A0A9P4JU32</accession>
<feature type="compositionally biased region" description="Basic and acidic residues" evidence="3">
    <location>
        <begin position="415"/>
        <end position="429"/>
    </location>
</feature>
<evidence type="ECO:0000313" key="5">
    <source>
        <dbReference type="Proteomes" id="UP000799536"/>
    </source>
</evidence>
<dbReference type="OrthoDB" id="27325at2759"/>
<dbReference type="GO" id="GO:0006334">
    <property type="term" value="P:nucleosome assembly"/>
    <property type="evidence" value="ECO:0007669"/>
    <property type="project" value="InterPro"/>
</dbReference>
<feature type="compositionally biased region" description="Polar residues" evidence="3">
    <location>
        <begin position="14"/>
        <end position="33"/>
    </location>
</feature>
<feature type="region of interest" description="Disordered" evidence="3">
    <location>
        <begin position="377"/>
        <end position="429"/>
    </location>
</feature>
<evidence type="ECO:0000313" key="4">
    <source>
        <dbReference type="EMBL" id="KAF2205803.1"/>
    </source>
</evidence>
<dbReference type="InterPro" id="IPR002164">
    <property type="entry name" value="NAP_family"/>
</dbReference>
<keyword evidence="5" id="KW-1185">Reference proteome</keyword>
<protein>
    <submittedName>
        <fullName evidence="4">NAP-domain-containing protein</fullName>
    </submittedName>
</protein>
<feature type="compositionally biased region" description="Basic and acidic residues" evidence="3">
    <location>
        <begin position="1"/>
        <end position="11"/>
    </location>
</feature>
<gene>
    <name evidence="4" type="ORF">GQ43DRAFT_361530</name>
</gene>
<reference evidence="4" key="1">
    <citation type="journal article" date="2020" name="Stud. Mycol.">
        <title>101 Dothideomycetes genomes: a test case for predicting lifestyles and emergence of pathogens.</title>
        <authorList>
            <person name="Haridas S."/>
            <person name="Albert R."/>
            <person name="Binder M."/>
            <person name="Bloem J."/>
            <person name="Labutti K."/>
            <person name="Salamov A."/>
            <person name="Andreopoulos B."/>
            <person name="Baker S."/>
            <person name="Barry K."/>
            <person name="Bills G."/>
            <person name="Bluhm B."/>
            <person name="Cannon C."/>
            <person name="Castanera R."/>
            <person name="Culley D."/>
            <person name="Daum C."/>
            <person name="Ezra D."/>
            <person name="Gonzalez J."/>
            <person name="Henrissat B."/>
            <person name="Kuo A."/>
            <person name="Liang C."/>
            <person name="Lipzen A."/>
            <person name="Lutzoni F."/>
            <person name="Magnuson J."/>
            <person name="Mondo S."/>
            <person name="Nolan M."/>
            <person name="Ohm R."/>
            <person name="Pangilinan J."/>
            <person name="Park H.-J."/>
            <person name="Ramirez L."/>
            <person name="Alfaro M."/>
            <person name="Sun H."/>
            <person name="Tritt A."/>
            <person name="Yoshinaga Y."/>
            <person name="Zwiers L.-H."/>
            <person name="Turgeon B."/>
            <person name="Goodwin S."/>
            <person name="Spatafora J."/>
            <person name="Crous P."/>
            <person name="Grigoriev I."/>
        </authorList>
    </citation>
    <scope>NUCLEOTIDE SEQUENCE</scope>
    <source>
        <strain evidence="4">ATCC 74209</strain>
    </source>
</reference>
<dbReference type="FunFam" id="3.30.1120.90:FF:000003">
    <property type="entry name" value="Nucleosome assembly protein"/>
    <property type="match status" value="1"/>
</dbReference>
<dbReference type="PANTHER" id="PTHR11875">
    <property type="entry name" value="TESTIS-SPECIFIC Y-ENCODED PROTEIN"/>
    <property type="match status" value="1"/>
</dbReference>
<feature type="region of interest" description="Disordered" evidence="3">
    <location>
        <begin position="1"/>
        <end position="34"/>
    </location>
</feature>
<comment type="similarity">
    <text evidence="1 2">Belongs to the nucleosome assembly protein (NAP) family.</text>
</comment>